<dbReference type="PANTHER" id="PTHR34406">
    <property type="entry name" value="PROTEIN YCEI"/>
    <property type="match status" value="1"/>
</dbReference>
<dbReference type="SUPFAM" id="SSF101874">
    <property type="entry name" value="YceI-like"/>
    <property type="match status" value="1"/>
</dbReference>
<keyword evidence="4" id="KW-1185">Reference proteome</keyword>
<protein>
    <submittedName>
        <fullName evidence="3">YceI family protein</fullName>
    </submittedName>
</protein>
<comment type="caution">
    <text evidence="3">The sequence shown here is derived from an EMBL/GenBank/DDBJ whole genome shotgun (WGS) entry which is preliminary data.</text>
</comment>
<accession>A0ABS7PJF5</accession>
<dbReference type="InterPro" id="IPR007372">
    <property type="entry name" value="Lipid/polyisoprenoid-bd_YceI"/>
</dbReference>
<evidence type="ECO:0000256" key="1">
    <source>
        <dbReference type="SAM" id="SignalP"/>
    </source>
</evidence>
<dbReference type="InterPro" id="IPR036761">
    <property type="entry name" value="TTHA0802/YceI-like_sf"/>
</dbReference>
<dbReference type="RefSeq" id="WP_222988192.1">
    <property type="nucleotide sequence ID" value="NZ_JAINVV010000001.1"/>
</dbReference>
<name>A0ABS7PJF5_9SPHN</name>
<feature type="domain" description="Lipid/polyisoprenoid-binding YceI-like" evidence="2">
    <location>
        <begin position="41"/>
        <end position="212"/>
    </location>
</feature>
<proteinExistence type="predicted"/>
<reference evidence="3 4" key="1">
    <citation type="submission" date="2021-08" db="EMBL/GenBank/DDBJ databases">
        <authorList>
            <person name="Tuo L."/>
        </authorList>
    </citation>
    <scope>NUCLEOTIDE SEQUENCE [LARGE SCALE GENOMIC DNA]</scope>
    <source>
        <strain evidence="3 4">JCM 31229</strain>
    </source>
</reference>
<gene>
    <name evidence="3" type="ORF">K7G82_02300</name>
</gene>
<organism evidence="3 4">
    <name type="scientific">Sphingomonas colocasiae</name>
    <dbReference type="NCBI Taxonomy" id="1848973"/>
    <lineage>
        <taxon>Bacteria</taxon>
        <taxon>Pseudomonadati</taxon>
        <taxon>Pseudomonadota</taxon>
        <taxon>Alphaproteobacteria</taxon>
        <taxon>Sphingomonadales</taxon>
        <taxon>Sphingomonadaceae</taxon>
        <taxon>Sphingomonas</taxon>
    </lineage>
</organism>
<evidence type="ECO:0000259" key="2">
    <source>
        <dbReference type="SMART" id="SM00867"/>
    </source>
</evidence>
<dbReference type="Pfam" id="PF04264">
    <property type="entry name" value="YceI"/>
    <property type="match status" value="1"/>
</dbReference>
<dbReference type="Proteomes" id="UP000706039">
    <property type="component" value="Unassembled WGS sequence"/>
</dbReference>
<dbReference type="SMART" id="SM00867">
    <property type="entry name" value="YceI"/>
    <property type="match status" value="1"/>
</dbReference>
<sequence length="213" mass="22268">MRKLLIATGLAVIAAVAVPVIAQMPTSPPGSKDRSKVVAGTYTADPGHSLIAWEVNHFGFSPYHGLITGVSGTLSIDPANLAASAVDVTIPIKGTAPYSGVASGNAQLDAHLLKADFFDAEKFPTASFKSTRVILDDDGDEAKIEGNLTIRGVTRPVVLDAEFVGAGINPFVKKQTVGFKAETTIKRSDFGISYGIPLVTDAVKIDIAAAFEK</sequence>
<dbReference type="EMBL" id="JAINVV010000001">
    <property type="protein sequence ID" value="MBY8821104.1"/>
    <property type="molecule type" value="Genomic_DNA"/>
</dbReference>
<keyword evidence="1" id="KW-0732">Signal</keyword>
<dbReference type="Gene3D" id="2.40.128.110">
    <property type="entry name" value="Lipid/polyisoprenoid-binding, YceI-like"/>
    <property type="match status" value="1"/>
</dbReference>
<evidence type="ECO:0000313" key="4">
    <source>
        <dbReference type="Proteomes" id="UP000706039"/>
    </source>
</evidence>
<feature type="chain" id="PRO_5046033136" evidence="1">
    <location>
        <begin position="23"/>
        <end position="213"/>
    </location>
</feature>
<dbReference type="PANTHER" id="PTHR34406:SF1">
    <property type="entry name" value="PROTEIN YCEI"/>
    <property type="match status" value="1"/>
</dbReference>
<evidence type="ECO:0000313" key="3">
    <source>
        <dbReference type="EMBL" id="MBY8821104.1"/>
    </source>
</evidence>
<feature type="signal peptide" evidence="1">
    <location>
        <begin position="1"/>
        <end position="22"/>
    </location>
</feature>